<name>A0ABZ2RXU9_9BACT</name>
<dbReference type="NCBIfam" id="NF010192">
    <property type="entry name" value="PRK13671.1"/>
    <property type="match status" value="1"/>
</dbReference>
<dbReference type="Pfam" id="PF05636">
    <property type="entry name" value="HIGH_NTase1"/>
    <property type="match status" value="1"/>
</dbReference>
<dbReference type="PANTHER" id="PTHR37825:SF1">
    <property type="entry name" value="TRNA(MET) CYTIDINE ACETATE LIGASE"/>
    <property type="match status" value="1"/>
</dbReference>
<accession>A0ABZ2RXU9</accession>
<dbReference type="PANTHER" id="PTHR37825">
    <property type="entry name" value="TRNA(MET) CYTIDINE ACETATE LIGASE"/>
    <property type="match status" value="1"/>
</dbReference>
<dbReference type="Proteomes" id="UP001477443">
    <property type="component" value="Chromosome"/>
</dbReference>
<dbReference type="InterPro" id="IPR008513">
    <property type="entry name" value="tRNA(Met)_cyd_acetate_ligase"/>
</dbReference>
<evidence type="ECO:0000313" key="2">
    <source>
        <dbReference type="Proteomes" id="UP001477443"/>
    </source>
</evidence>
<dbReference type="RefSeq" id="WP_338822721.1">
    <property type="nucleotide sequence ID" value="NZ_CP148067.1"/>
</dbReference>
<gene>
    <name evidence="1" type="ORF">WG617_00480</name>
</gene>
<keyword evidence="2" id="KW-1185">Reference proteome</keyword>
<reference evidence="1" key="1">
    <citation type="submission" date="2024-03" db="EMBL/GenBank/DDBJ databases">
        <title>Complete genome sequence of Mycoplasma felifaucium Z921 isolated from the trachea of a cheetah.</title>
        <authorList>
            <person name="Spergser J."/>
        </authorList>
    </citation>
    <scope>NUCLEOTIDE SEQUENCE [LARGE SCALE GENOMIC DNA]</scope>
    <source>
        <strain evidence="1">Z921</strain>
    </source>
</reference>
<evidence type="ECO:0000313" key="1">
    <source>
        <dbReference type="EMBL" id="WXL29119.1"/>
    </source>
</evidence>
<protein>
    <submittedName>
        <fullName evidence="1">Nucleotidyltransferase</fullName>
    </submittedName>
</protein>
<dbReference type="InterPro" id="IPR014729">
    <property type="entry name" value="Rossmann-like_a/b/a_fold"/>
</dbReference>
<proteinExistence type="predicted"/>
<organism evidence="1 2">
    <name type="scientific">Mycoplasmopsis felifaucium</name>
    <dbReference type="NCBI Taxonomy" id="35768"/>
    <lineage>
        <taxon>Bacteria</taxon>
        <taxon>Bacillati</taxon>
        <taxon>Mycoplasmatota</taxon>
        <taxon>Mycoplasmoidales</taxon>
        <taxon>Metamycoplasmataceae</taxon>
        <taxon>Mycoplasmopsis</taxon>
    </lineage>
</organism>
<dbReference type="Gene3D" id="3.40.50.620">
    <property type="entry name" value="HUPs"/>
    <property type="match status" value="1"/>
</dbReference>
<dbReference type="EMBL" id="CP148067">
    <property type="protein sequence ID" value="WXL29119.1"/>
    <property type="molecule type" value="Genomic_DNA"/>
</dbReference>
<sequence>MAIGIVAEYNPFHNGHIKQIKWIKENFPGEKIIVVLTEKITQRGEFAVASFKERAKIAKEFGVDKVLKLSFDETCQAAHIFAFNAVMKLYTKGKINKIVFGSETNDVKKMIEIATILRDKQNEFYELTRKIQKNQKVSFPKACSIALAEISGLNYNMPNDILGFEYVKTIINNNLPIEIFSIERNVGFHSDETNGEYASASLLRKMIYAGEDISQYSPMKFTKTPMNIGNLYLKFQRRVIKWGKDIIKLIPIISEGMENLICKNINMPTYEQFIDACTSKRYTSSRIKRIVAWVLFKKPRNLKKLNSDLSK</sequence>
<dbReference type="SUPFAM" id="SSF52374">
    <property type="entry name" value="Nucleotidylyl transferase"/>
    <property type="match status" value="1"/>
</dbReference>